<evidence type="ECO:0000313" key="2">
    <source>
        <dbReference type="Proteomes" id="UP001185069"/>
    </source>
</evidence>
<protein>
    <recommendedName>
        <fullName evidence="3">DUF2797 domain-containing protein</fullName>
    </recommendedName>
</protein>
<dbReference type="EMBL" id="JAVDQF010000001">
    <property type="protein sequence ID" value="MDR6270357.1"/>
    <property type="molecule type" value="Genomic_DNA"/>
</dbReference>
<proteinExistence type="predicted"/>
<organism evidence="1 2">
    <name type="scientific">Arthrobacter russicus</name>
    <dbReference type="NCBI Taxonomy" id="172040"/>
    <lineage>
        <taxon>Bacteria</taxon>
        <taxon>Bacillati</taxon>
        <taxon>Actinomycetota</taxon>
        <taxon>Actinomycetes</taxon>
        <taxon>Micrococcales</taxon>
        <taxon>Micrococcaceae</taxon>
        <taxon>Arthrobacter</taxon>
    </lineage>
</organism>
<reference evidence="1 2" key="1">
    <citation type="submission" date="2023-07" db="EMBL/GenBank/DDBJ databases">
        <title>Sequencing the genomes of 1000 actinobacteria strains.</title>
        <authorList>
            <person name="Klenk H.-P."/>
        </authorList>
    </citation>
    <scope>NUCLEOTIDE SEQUENCE [LARGE SCALE GENOMIC DNA]</scope>
    <source>
        <strain evidence="1 2">DSM 14555</strain>
    </source>
</reference>
<dbReference type="RefSeq" id="WP_309799381.1">
    <property type="nucleotide sequence ID" value="NZ_BAAAHY010000007.1"/>
</dbReference>
<evidence type="ECO:0000313" key="1">
    <source>
        <dbReference type="EMBL" id="MDR6270357.1"/>
    </source>
</evidence>
<comment type="caution">
    <text evidence="1">The sequence shown here is derived from an EMBL/GenBank/DDBJ whole genome shotgun (WGS) entry which is preliminary data.</text>
</comment>
<accession>A0ABU1JD49</accession>
<keyword evidence="2" id="KW-1185">Reference proteome</keyword>
<name>A0ABU1JD49_9MICC</name>
<gene>
    <name evidence="1" type="ORF">JOE69_002595</name>
</gene>
<dbReference type="Proteomes" id="UP001185069">
    <property type="component" value="Unassembled WGS sequence"/>
</dbReference>
<sequence>MPEALVRGVGWSASASVVLSVMADGVAAELPLPPEGVFGFRVRDPRKHCLGFSRVHGRSASMHLPCPEASLAERGYQCGPCFGRDEFRFMHDFHRGGVAPAGLRDYLAQPHWLYIATFAHGASKVGTASDLRKWIRLAEQGAVAAQYVAHADDGRIVRILEDSVSSGLELPQQIRSAAKAAALVAADGPSLGAVEAANAEVAHRVRNHLAGVGVAGFRVVDEPWTLPEAARKLLAVRPREAYPLPLLEGAHGLPLNGVLGSFVLSSLEGHDFIADLAQLKGRIIEAGNFRSELPSLQDSLF</sequence>
<evidence type="ECO:0008006" key="3">
    <source>
        <dbReference type="Google" id="ProtNLM"/>
    </source>
</evidence>